<name>A0A5B7X6C0_9FLAO</name>
<dbReference type="OrthoDB" id="2364866at2"/>
<dbReference type="EMBL" id="CP040812">
    <property type="protein sequence ID" value="QCY70163.1"/>
    <property type="molecule type" value="Genomic_DNA"/>
</dbReference>
<organism evidence="3 4">
    <name type="scientific">Antarcticibacterium flavum</name>
    <dbReference type="NCBI Taxonomy" id="2058175"/>
    <lineage>
        <taxon>Bacteria</taxon>
        <taxon>Pseudomonadati</taxon>
        <taxon>Bacteroidota</taxon>
        <taxon>Flavobacteriia</taxon>
        <taxon>Flavobacteriales</taxon>
        <taxon>Flavobacteriaceae</taxon>
        <taxon>Antarcticibacterium</taxon>
    </lineage>
</organism>
<comment type="similarity">
    <text evidence="1">Belongs to the AHA1 family.</text>
</comment>
<evidence type="ECO:0000256" key="1">
    <source>
        <dbReference type="ARBA" id="ARBA00006817"/>
    </source>
</evidence>
<dbReference type="Pfam" id="PF08327">
    <property type="entry name" value="AHSA1"/>
    <property type="match status" value="1"/>
</dbReference>
<keyword evidence="4" id="KW-1185">Reference proteome</keyword>
<dbReference type="RefSeq" id="WP_139066725.1">
    <property type="nucleotide sequence ID" value="NZ_CP040812.1"/>
</dbReference>
<gene>
    <name evidence="3" type="ORF">FHG64_12530</name>
</gene>
<dbReference type="InterPro" id="IPR013538">
    <property type="entry name" value="ASHA1/2-like_C"/>
</dbReference>
<feature type="domain" description="Activator of Hsp90 ATPase homologue 1/2-like C-terminal" evidence="2">
    <location>
        <begin position="16"/>
        <end position="135"/>
    </location>
</feature>
<dbReference type="SUPFAM" id="SSF55961">
    <property type="entry name" value="Bet v1-like"/>
    <property type="match status" value="1"/>
</dbReference>
<dbReference type="Proteomes" id="UP000309016">
    <property type="component" value="Chromosome"/>
</dbReference>
<protein>
    <submittedName>
        <fullName evidence="3">ATPase</fullName>
    </submittedName>
</protein>
<evidence type="ECO:0000313" key="4">
    <source>
        <dbReference type="Proteomes" id="UP000309016"/>
    </source>
</evidence>
<accession>A0A5B7X6C0</accession>
<dbReference type="AlphaFoldDB" id="A0A5B7X6C0"/>
<dbReference type="Gene3D" id="3.30.530.20">
    <property type="match status" value="1"/>
</dbReference>
<reference evidence="3 4" key="1">
    <citation type="submission" date="2019-06" db="EMBL/GenBank/DDBJ databases">
        <title>Complete genome sequence of Antarcticibacterium flavum KCTC 52984T from an Antarctic marine sediment.</title>
        <authorList>
            <person name="Lee Y.M."/>
            <person name="Shin S.C."/>
        </authorList>
    </citation>
    <scope>NUCLEOTIDE SEQUENCE [LARGE SCALE GENOMIC DNA]</scope>
    <source>
        <strain evidence="3 4">KCTC 52984</strain>
    </source>
</reference>
<dbReference type="KEGG" id="afla:FHG64_12530"/>
<sequence>MEQLEINTGLQISKKANEVYEAIVDPNKMSNYFIAESTGNLVEGTSVTWKFPEFEGDVLIEVTKVIPNELISFVWEGAKGKKLKVKISLTEMPDSSTVVKVTEGKLPADAAGITWYGGNTEGWANFLACLKAYLEYDINLRKGAFEFRRGEM</sequence>
<evidence type="ECO:0000259" key="2">
    <source>
        <dbReference type="Pfam" id="PF08327"/>
    </source>
</evidence>
<dbReference type="InterPro" id="IPR023393">
    <property type="entry name" value="START-like_dom_sf"/>
</dbReference>
<evidence type="ECO:0000313" key="3">
    <source>
        <dbReference type="EMBL" id="QCY70163.1"/>
    </source>
</evidence>
<proteinExistence type="inferred from homology"/>